<proteinExistence type="predicted"/>
<comment type="caution">
    <text evidence="1">The sequence shown here is derived from an EMBL/GenBank/DDBJ whole genome shotgun (WGS) entry which is preliminary data.</text>
</comment>
<protein>
    <recommendedName>
        <fullName evidence="3">Methyl-accepting chemotaxis protein</fullName>
    </recommendedName>
</protein>
<keyword evidence="2" id="KW-1185">Reference proteome</keyword>
<dbReference type="RefSeq" id="WP_227733710.1">
    <property type="nucleotide sequence ID" value="NZ_JAJEPV010000041.1"/>
</dbReference>
<evidence type="ECO:0000313" key="2">
    <source>
        <dbReference type="Proteomes" id="UP001197795"/>
    </source>
</evidence>
<dbReference type="AlphaFoldDB" id="A0AAE3A052"/>
<evidence type="ECO:0000313" key="1">
    <source>
        <dbReference type="EMBL" id="MCC2120716.1"/>
    </source>
</evidence>
<organism evidence="1 2">
    <name type="scientific">Waltera acetigignens</name>
    <dbReference type="NCBI Taxonomy" id="2981769"/>
    <lineage>
        <taxon>Bacteria</taxon>
        <taxon>Bacillati</taxon>
        <taxon>Bacillota</taxon>
        <taxon>Clostridia</taxon>
        <taxon>Lachnospirales</taxon>
        <taxon>Lachnospiraceae</taxon>
        <taxon>Waltera</taxon>
    </lineage>
</organism>
<accession>A0AAE3A052</accession>
<evidence type="ECO:0008006" key="3">
    <source>
        <dbReference type="Google" id="ProtNLM"/>
    </source>
</evidence>
<sequence>MQTELADAVAGVNKNLQEITYSSENMSTETKGVLQSIGKLQQNMRQFRV</sequence>
<dbReference type="EMBL" id="JAJEPV010000041">
    <property type="protein sequence ID" value="MCC2120716.1"/>
    <property type="molecule type" value="Genomic_DNA"/>
</dbReference>
<dbReference type="Proteomes" id="UP001197795">
    <property type="component" value="Unassembled WGS sequence"/>
</dbReference>
<name>A0AAE3A052_9FIRM</name>
<gene>
    <name evidence="1" type="ORF">LKD75_14160</name>
</gene>
<reference evidence="1 2" key="1">
    <citation type="submission" date="2021-10" db="EMBL/GenBank/DDBJ databases">
        <title>Anaerobic single-cell dispensing facilitates the cultivation of human gut bacteria.</title>
        <authorList>
            <person name="Afrizal A."/>
        </authorList>
    </citation>
    <scope>NUCLEOTIDE SEQUENCE [LARGE SCALE GENOMIC DNA]</scope>
    <source>
        <strain evidence="1 2">CLA-AA-H273</strain>
    </source>
</reference>